<comment type="caution">
    <text evidence="7">The sequence shown here is derived from an EMBL/GenBank/DDBJ whole genome shotgun (WGS) entry which is preliminary data.</text>
</comment>
<feature type="transmembrane region" description="Helical" evidence="6">
    <location>
        <begin position="12"/>
        <end position="38"/>
    </location>
</feature>
<dbReference type="Pfam" id="PF13520">
    <property type="entry name" value="AA_permease_2"/>
    <property type="match status" value="1"/>
</dbReference>
<name>A0AAN6S953_9PEZI</name>
<dbReference type="EMBL" id="MU853760">
    <property type="protein sequence ID" value="KAK3944391.1"/>
    <property type="molecule type" value="Genomic_DNA"/>
</dbReference>
<dbReference type="PANTHER" id="PTHR45649:SF1">
    <property type="entry name" value="TRANSPORTER, PUTATIVE (EUROFUNG)-RELATED"/>
    <property type="match status" value="1"/>
</dbReference>
<evidence type="ECO:0000256" key="5">
    <source>
        <dbReference type="ARBA" id="ARBA00023136"/>
    </source>
</evidence>
<dbReference type="GO" id="GO:0016020">
    <property type="term" value="C:membrane"/>
    <property type="evidence" value="ECO:0007669"/>
    <property type="project" value="UniProtKB-SubCell"/>
</dbReference>
<evidence type="ECO:0000256" key="6">
    <source>
        <dbReference type="SAM" id="Phobius"/>
    </source>
</evidence>
<accession>A0AAN6S953</accession>
<feature type="transmembrane region" description="Helical" evidence="6">
    <location>
        <begin position="104"/>
        <end position="123"/>
    </location>
</feature>
<sequence>MLLSLIALGSAAALSAMLSLVIAALYSSYLLVCGLLLWRRTTGALQPQLSNSDVLDSGRLAWGPWRLPEPFGAANNVIACLYCIILLFWSFWPQTTPTTPDTANWSILVFGVVVLFSIAWYVVRAKHYFKGPIKEL</sequence>
<evidence type="ECO:0000313" key="7">
    <source>
        <dbReference type="EMBL" id="KAK3944391.1"/>
    </source>
</evidence>
<keyword evidence="5 6" id="KW-0472">Membrane</keyword>
<keyword evidence="2" id="KW-0813">Transport</keyword>
<evidence type="ECO:0000313" key="8">
    <source>
        <dbReference type="Proteomes" id="UP001303473"/>
    </source>
</evidence>
<evidence type="ECO:0000256" key="1">
    <source>
        <dbReference type="ARBA" id="ARBA00004141"/>
    </source>
</evidence>
<dbReference type="PANTHER" id="PTHR45649">
    <property type="entry name" value="AMINO-ACID PERMEASE BAT1"/>
    <property type="match status" value="1"/>
</dbReference>
<keyword evidence="4 6" id="KW-1133">Transmembrane helix</keyword>
<evidence type="ECO:0000256" key="2">
    <source>
        <dbReference type="ARBA" id="ARBA00022448"/>
    </source>
</evidence>
<evidence type="ECO:0000256" key="4">
    <source>
        <dbReference type="ARBA" id="ARBA00022989"/>
    </source>
</evidence>
<feature type="transmembrane region" description="Helical" evidence="6">
    <location>
        <begin position="73"/>
        <end position="92"/>
    </location>
</feature>
<protein>
    <submittedName>
        <fullName evidence="7">Uncharacterized protein</fullName>
    </submittedName>
</protein>
<proteinExistence type="predicted"/>
<dbReference type="AlphaFoldDB" id="A0AAN6S953"/>
<organism evidence="7 8">
    <name type="scientific">Diplogelasinospora grovesii</name>
    <dbReference type="NCBI Taxonomy" id="303347"/>
    <lineage>
        <taxon>Eukaryota</taxon>
        <taxon>Fungi</taxon>
        <taxon>Dikarya</taxon>
        <taxon>Ascomycota</taxon>
        <taxon>Pezizomycotina</taxon>
        <taxon>Sordariomycetes</taxon>
        <taxon>Sordariomycetidae</taxon>
        <taxon>Sordariales</taxon>
        <taxon>Diplogelasinosporaceae</taxon>
        <taxon>Diplogelasinospora</taxon>
    </lineage>
</organism>
<evidence type="ECO:0000256" key="3">
    <source>
        <dbReference type="ARBA" id="ARBA00022692"/>
    </source>
</evidence>
<dbReference type="InterPro" id="IPR002293">
    <property type="entry name" value="AA/rel_permease1"/>
</dbReference>
<reference evidence="8" key="1">
    <citation type="journal article" date="2023" name="Mol. Phylogenet. Evol.">
        <title>Genome-scale phylogeny and comparative genomics of the fungal order Sordariales.</title>
        <authorList>
            <person name="Hensen N."/>
            <person name="Bonometti L."/>
            <person name="Westerberg I."/>
            <person name="Brannstrom I.O."/>
            <person name="Guillou S."/>
            <person name="Cros-Aarteil S."/>
            <person name="Calhoun S."/>
            <person name="Haridas S."/>
            <person name="Kuo A."/>
            <person name="Mondo S."/>
            <person name="Pangilinan J."/>
            <person name="Riley R."/>
            <person name="LaButti K."/>
            <person name="Andreopoulos B."/>
            <person name="Lipzen A."/>
            <person name="Chen C."/>
            <person name="Yan M."/>
            <person name="Daum C."/>
            <person name="Ng V."/>
            <person name="Clum A."/>
            <person name="Steindorff A."/>
            <person name="Ohm R.A."/>
            <person name="Martin F."/>
            <person name="Silar P."/>
            <person name="Natvig D.O."/>
            <person name="Lalanne C."/>
            <person name="Gautier V."/>
            <person name="Ament-Velasquez S.L."/>
            <person name="Kruys A."/>
            <person name="Hutchinson M.I."/>
            <person name="Powell A.J."/>
            <person name="Barry K."/>
            <person name="Miller A.N."/>
            <person name="Grigoriev I.V."/>
            <person name="Debuchy R."/>
            <person name="Gladieux P."/>
            <person name="Hiltunen Thoren M."/>
            <person name="Johannesson H."/>
        </authorList>
    </citation>
    <scope>NUCLEOTIDE SEQUENCE [LARGE SCALE GENOMIC DNA]</scope>
    <source>
        <strain evidence="8">CBS 340.73</strain>
    </source>
</reference>
<keyword evidence="8" id="KW-1185">Reference proteome</keyword>
<gene>
    <name evidence="7" type="ORF">QBC46DRAFT_442172</name>
</gene>
<dbReference type="GO" id="GO:0022857">
    <property type="term" value="F:transmembrane transporter activity"/>
    <property type="evidence" value="ECO:0007669"/>
    <property type="project" value="InterPro"/>
</dbReference>
<comment type="subcellular location">
    <subcellularLocation>
        <location evidence="1">Membrane</location>
        <topology evidence="1">Multi-pass membrane protein</topology>
    </subcellularLocation>
</comment>
<keyword evidence="3 6" id="KW-0812">Transmembrane</keyword>
<dbReference type="Proteomes" id="UP001303473">
    <property type="component" value="Unassembled WGS sequence"/>
</dbReference>